<dbReference type="EMBL" id="SOBG01000004">
    <property type="protein sequence ID" value="TDT70513.1"/>
    <property type="molecule type" value="Genomic_DNA"/>
</dbReference>
<protein>
    <recommendedName>
        <fullName evidence="5">Heat-inducible transcription repressor HrcA</fullName>
    </recommendedName>
</protein>
<keyword evidence="3 5" id="KW-0346">Stress response</keyword>
<dbReference type="GO" id="GO:0003677">
    <property type="term" value="F:DNA binding"/>
    <property type="evidence" value="ECO:0007669"/>
    <property type="project" value="InterPro"/>
</dbReference>
<evidence type="ECO:0000256" key="1">
    <source>
        <dbReference type="ARBA" id="ARBA00022491"/>
    </source>
</evidence>
<comment type="caution">
    <text evidence="7">The sequence shown here is derived from an EMBL/GenBank/DDBJ whole genome shotgun (WGS) entry which is preliminary data.</text>
</comment>
<comment type="function">
    <text evidence="5">Negative regulator of class I heat shock genes (grpE-dnaK-dnaJ and groELS operons). Prevents heat-shock induction of these operons.</text>
</comment>
<dbReference type="RefSeq" id="WP_134112949.1">
    <property type="nucleotide sequence ID" value="NZ_SOBG01000004.1"/>
</dbReference>
<reference evidence="7 8" key="1">
    <citation type="submission" date="2019-03" db="EMBL/GenBank/DDBJ databases">
        <title>Genomic Encyclopedia of Type Strains, Phase IV (KMG-IV): sequencing the most valuable type-strain genomes for metagenomic binning, comparative biology and taxonomic classification.</title>
        <authorList>
            <person name="Goeker M."/>
        </authorList>
    </citation>
    <scope>NUCLEOTIDE SEQUENCE [LARGE SCALE GENOMIC DNA]</scope>
    <source>
        <strain evidence="7 8">DSM 100055</strain>
    </source>
</reference>
<dbReference type="InterPro" id="IPR002571">
    <property type="entry name" value="HrcA"/>
</dbReference>
<sequence length="338" mass="39253">MSLNERERLVLGAIIEYYLTFGDTIGSRTLVKKYDFGFSSATIRNVMADLEELGYIKKTHTSSGRVPTDLGYKFYLQELLKIRKLSKLEKEKIELAYEKRMLELDTIFEKTSKLLSKMSSYAAIVIEPKIEKELVKKIEIMQITDYTIMTIVILDDCSVKTKKIHLDSMITDEETEYIKQELKKELKNSEITLSQFYEKLKKMLDNKIFENFEEKEDENDGFFIKGESNILKTLNNNNDVLNMVDVFNKKQHLRNTFEEIVKKGNYEEGKVYILLGEDLNIEPLSEFSFVFSTYNLRGSKGVIGVIGPKRMEYSKTVSLVEYISEEVNRVIQDLKGEG</sequence>
<keyword evidence="8" id="KW-1185">Reference proteome</keyword>
<dbReference type="PANTHER" id="PTHR34824:SF1">
    <property type="entry name" value="HEAT-INDUCIBLE TRANSCRIPTION REPRESSOR HRCA"/>
    <property type="match status" value="1"/>
</dbReference>
<dbReference type="AlphaFoldDB" id="A0AA46DYM8"/>
<dbReference type="Proteomes" id="UP000294678">
    <property type="component" value="Unassembled WGS sequence"/>
</dbReference>
<keyword evidence="2 5" id="KW-0805">Transcription regulation</keyword>
<dbReference type="InterPro" id="IPR036390">
    <property type="entry name" value="WH_DNA-bd_sf"/>
</dbReference>
<dbReference type="Gene3D" id="1.10.10.10">
    <property type="entry name" value="Winged helix-like DNA-binding domain superfamily/Winged helix DNA-binding domain"/>
    <property type="match status" value="1"/>
</dbReference>
<dbReference type="SUPFAM" id="SSF46785">
    <property type="entry name" value="Winged helix' DNA-binding domain"/>
    <property type="match status" value="1"/>
</dbReference>
<organism evidence="7 8">
    <name type="scientific">Hypnocyclicus thermotrophus</name>
    <dbReference type="NCBI Taxonomy" id="1627895"/>
    <lineage>
        <taxon>Bacteria</taxon>
        <taxon>Fusobacteriati</taxon>
        <taxon>Fusobacteriota</taxon>
        <taxon>Fusobacteriia</taxon>
        <taxon>Fusobacteriales</taxon>
        <taxon>Fusobacteriaceae</taxon>
        <taxon>Hypnocyclicus</taxon>
    </lineage>
</organism>
<dbReference type="PANTHER" id="PTHR34824">
    <property type="entry name" value="HEAT-INDUCIBLE TRANSCRIPTION REPRESSOR HRCA"/>
    <property type="match status" value="1"/>
</dbReference>
<proteinExistence type="inferred from homology"/>
<keyword evidence="4 5" id="KW-0804">Transcription</keyword>
<evidence type="ECO:0000256" key="2">
    <source>
        <dbReference type="ARBA" id="ARBA00023015"/>
    </source>
</evidence>
<dbReference type="InterPro" id="IPR023120">
    <property type="entry name" value="WHTH_transcript_rep_HrcA_IDD"/>
</dbReference>
<dbReference type="InterPro" id="IPR036388">
    <property type="entry name" value="WH-like_DNA-bd_sf"/>
</dbReference>
<dbReference type="Gene3D" id="3.30.390.60">
    <property type="entry name" value="Heat-inducible transcription repressor hrca homolog, domain 3"/>
    <property type="match status" value="1"/>
</dbReference>
<evidence type="ECO:0000256" key="5">
    <source>
        <dbReference type="HAMAP-Rule" id="MF_00081"/>
    </source>
</evidence>
<dbReference type="HAMAP" id="MF_00081">
    <property type="entry name" value="HrcA"/>
    <property type="match status" value="1"/>
</dbReference>
<dbReference type="Pfam" id="PF01628">
    <property type="entry name" value="HrcA"/>
    <property type="match status" value="1"/>
</dbReference>
<comment type="similarity">
    <text evidence="5">Belongs to the HrcA family.</text>
</comment>
<evidence type="ECO:0000313" key="8">
    <source>
        <dbReference type="Proteomes" id="UP000294678"/>
    </source>
</evidence>
<dbReference type="NCBIfam" id="TIGR00331">
    <property type="entry name" value="hrcA"/>
    <property type="match status" value="1"/>
</dbReference>
<dbReference type="Gene3D" id="3.30.450.40">
    <property type="match status" value="1"/>
</dbReference>
<dbReference type="PIRSF" id="PIRSF005485">
    <property type="entry name" value="HrcA"/>
    <property type="match status" value="1"/>
</dbReference>
<dbReference type="GO" id="GO:0045892">
    <property type="term" value="P:negative regulation of DNA-templated transcription"/>
    <property type="evidence" value="ECO:0007669"/>
    <property type="project" value="UniProtKB-UniRule"/>
</dbReference>
<evidence type="ECO:0000259" key="6">
    <source>
        <dbReference type="Pfam" id="PF01628"/>
    </source>
</evidence>
<evidence type="ECO:0000256" key="4">
    <source>
        <dbReference type="ARBA" id="ARBA00023163"/>
    </source>
</evidence>
<evidence type="ECO:0000256" key="3">
    <source>
        <dbReference type="ARBA" id="ARBA00023016"/>
    </source>
</evidence>
<dbReference type="InterPro" id="IPR021153">
    <property type="entry name" value="HrcA_C"/>
</dbReference>
<evidence type="ECO:0000313" key="7">
    <source>
        <dbReference type="EMBL" id="TDT70513.1"/>
    </source>
</evidence>
<keyword evidence="1 5" id="KW-0678">Repressor</keyword>
<name>A0AA46DYM8_9FUSO</name>
<accession>A0AA46DYM8</accession>
<gene>
    <name evidence="5" type="primary">hrcA</name>
    <name evidence="7" type="ORF">EV215_1058</name>
</gene>
<dbReference type="SUPFAM" id="SSF55781">
    <property type="entry name" value="GAF domain-like"/>
    <property type="match status" value="1"/>
</dbReference>
<feature type="domain" description="Heat-inducible transcription repressor HrcA C-terminal" evidence="6">
    <location>
        <begin position="105"/>
        <end position="317"/>
    </location>
</feature>
<dbReference type="InterPro" id="IPR029016">
    <property type="entry name" value="GAF-like_dom_sf"/>
</dbReference>